<evidence type="ECO:0000256" key="2">
    <source>
        <dbReference type="ARBA" id="ARBA00022741"/>
    </source>
</evidence>
<reference evidence="10" key="1">
    <citation type="submission" date="2020-05" db="EMBL/GenBank/DDBJ databases">
        <title>Phylogenomic resolution of chytrid fungi.</title>
        <authorList>
            <person name="Stajich J.E."/>
            <person name="Amses K."/>
            <person name="Simmons R."/>
            <person name="Seto K."/>
            <person name="Myers J."/>
            <person name="Bonds A."/>
            <person name="Quandt C.A."/>
            <person name="Barry K."/>
            <person name="Liu P."/>
            <person name="Grigoriev I."/>
            <person name="Longcore J.E."/>
            <person name="James T.Y."/>
        </authorList>
    </citation>
    <scope>NUCLEOTIDE SEQUENCE</scope>
    <source>
        <strain evidence="10">JEL0318</strain>
    </source>
</reference>
<name>A0AAD5SEG9_9FUNG</name>
<proteinExistence type="predicted"/>
<keyword evidence="5" id="KW-0862">Zinc</keyword>
<gene>
    <name evidence="10" type="primary">RAD16_2</name>
    <name evidence="10" type="ORF">HK097_003868</name>
</gene>
<dbReference type="InterPro" id="IPR027417">
    <property type="entry name" value="P-loop_NTPase"/>
</dbReference>
<dbReference type="SMART" id="SM00490">
    <property type="entry name" value="HELICc"/>
    <property type="match status" value="1"/>
</dbReference>
<evidence type="ECO:0000259" key="8">
    <source>
        <dbReference type="PROSITE" id="PS51192"/>
    </source>
</evidence>
<dbReference type="PROSITE" id="PS00518">
    <property type="entry name" value="ZF_RING_1"/>
    <property type="match status" value="1"/>
</dbReference>
<dbReference type="GO" id="GO:0016787">
    <property type="term" value="F:hydrolase activity"/>
    <property type="evidence" value="ECO:0007669"/>
    <property type="project" value="UniProtKB-KW"/>
</dbReference>
<feature type="compositionally biased region" description="Polar residues" evidence="7">
    <location>
        <begin position="38"/>
        <end position="53"/>
    </location>
</feature>
<evidence type="ECO:0000259" key="9">
    <source>
        <dbReference type="PROSITE" id="PS51194"/>
    </source>
</evidence>
<keyword evidence="4" id="KW-0378">Hydrolase</keyword>
<dbReference type="InterPro" id="IPR014001">
    <property type="entry name" value="Helicase_ATP-bd"/>
</dbReference>
<evidence type="ECO:0000256" key="1">
    <source>
        <dbReference type="ARBA" id="ARBA00022723"/>
    </source>
</evidence>
<dbReference type="GO" id="GO:0005524">
    <property type="term" value="F:ATP binding"/>
    <property type="evidence" value="ECO:0007669"/>
    <property type="project" value="UniProtKB-KW"/>
</dbReference>
<evidence type="ECO:0000256" key="7">
    <source>
        <dbReference type="SAM" id="MobiDB-lite"/>
    </source>
</evidence>
<dbReference type="InterPro" id="IPR000330">
    <property type="entry name" value="SNF2_N"/>
</dbReference>
<feature type="compositionally biased region" description="Polar residues" evidence="7">
    <location>
        <begin position="1"/>
        <end position="12"/>
    </location>
</feature>
<evidence type="ECO:0000256" key="5">
    <source>
        <dbReference type="ARBA" id="ARBA00022833"/>
    </source>
</evidence>
<feature type="domain" description="Helicase C-terminal" evidence="9">
    <location>
        <begin position="1305"/>
        <end position="1467"/>
    </location>
</feature>
<keyword evidence="1" id="KW-0479">Metal-binding</keyword>
<dbReference type="EMBL" id="JADGJD010000195">
    <property type="protein sequence ID" value="KAJ3053601.1"/>
    <property type="molecule type" value="Genomic_DNA"/>
</dbReference>
<dbReference type="InterPro" id="IPR050628">
    <property type="entry name" value="SNF2_RAD54_helicase_TF"/>
</dbReference>
<feature type="compositionally biased region" description="Pro residues" evidence="7">
    <location>
        <begin position="842"/>
        <end position="857"/>
    </location>
</feature>
<dbReference type="PANTHER" id="PTHR45626">
    <property type="entry name" value="TRANSCRIPTION TERMINATION FACTOR 2-RELATED"/>
    <property type="match status" value="1"/>
</dbReference>
<dbReference type="InterPro" id="IPR049730">
    <property type="entry name" value="SNF2/RAD54-like_C"/>
</dbReference>
<dbReference type="CDD" id="cd18008">
    <property type="entry name" value="DEXDc_SHPRH-like"/>
    <property type="match status" value="1"/>
</dbReference>
<dbReference type="PROSITE" id="PS51194">
    <property type="entry name" value="HELICASE_CTER"/>
    <property type="match status" value="1"/>
</dbReference>
<feature type="region of interest" description="Disordered" evidence="7">
    <location>
        <begin position="1456"/>
        <end position="1488"/>
    </location>
</feature>
<keyword evidence="11" id="KW-1185">Reference proteome</keyword>
<dbReference type="Pfam" id="PF00176">
    <property type="entry name" value="SNF2-rel_dom"/>
    <property type="match status" value="1"/>
</dbReference>
<dbReference type="InterPro" id="IPR017907">
    <property type="entry name" value="Znf_RING_CS"/>
</dbReference>
<dbReference type="PANTHER" id="PTHR45626:SF52">
    <property type="entry name" value="SINGLE-STRANDED DNA-DEPENDENT ATPASE (EUROFUNG)"/>
    <property type="match status" value="1"/>
</dbReference>
<dbReference type="Pfam" id="PF00271">
    <property type="entry name" value="Helicase_C"/>
    <property type="match status" value="1"/>
</dbReference>
<keyword evidence="2" id="KW-0547">Nucleotide-binding</keyword>
<sequence>MASYDMDSSLSDINAHPDILAQHQHQQPQWATLALAGSGSQPAPNEPPQSAGQSDHVDDWAGTWQGLPGIDALIAGSEEAMGTGPAANDTNSVARTVPPAPGWEGASYQSVMDQPPPPMSAWHSPASSNASIPGQPPILSSFQQFSHHPLHSPFHNNHIAPQASPPAIPFDHPNIPPPFDPRYTTSYSLPNSPLPSHSRLPPFERLSMSTRSSPGLHPLVPGSPLPFSQFHLNGMDTNRPESPFLISDNGSDQSIMSVGSYHPSPNKSVDGGGTNATGGGDDEVVDLTEADADDDVVLVEEAPSTPKKRKQSPATYARECKRHNNAPFAFMPHTAAHHAGAYMDHPTTLSTPPPGLCSGPTNWAGQAGPSGSDLLAPRPSFLHSHHHPHHQAILPSHSHSHHPQPLSPFARYAGGGKGFAGFGGTQLKRVGSASSIASNGSSVGGFGGGFGRSSVGGPLKREKEVRPPDPDVVVVSDGKCDDCGDRCNISELDSEGPDVTKIADDTPANTSDSIDLTDVSPEEEARLKALAMQREEEARERRKAEKAANSEIVAYGQVMTPLIDFEKAAFSEAMAKGRSGGGGKELHVDIKPETGMGGKSLTGLLAYSNNIQIGRLDPRSYQAFGRLLFQKKRAHIEGRLGTSKFNQHTALVTWTVLGPLQNANDVGMVLSQFGLKLEPLTRHIQYRYVNPHSAGGSVGWGGPGCNRFAGVSAAGTVMGGSGEDAVKSQIENIYKSLGSVGDLPEAEAADRLASPLYPHQKQALWWMLEREKVVDYDDPAYSSTAGGKVTIWQKENARSYRNMITSESRETPPRQCRGGILADDMGLGKTLELISLLLTTIPPTPVVRPPPSPPPPSSKNSKPRHPFLPGGMATPPSVLPPIPGGSVPSRATLVVCPLSTVGNWEEQVGTHVEEGVLRVLVYHGGGRERIVEEVAKYDVVITTYNLLALEFGRDEKLRKQTQDPAICKSVLQQIYWFRVVLDEAHIIKEPSTAQAKAACALRAERRWALTGTPIQNRLEDLYSLIKFLSLQPFDSKQHFNHFIMRPIKAGNVIGVTRLQTLTKSVTLRRTKQTFINGKPILSLPERKDLKIQLELTETERDIYEAVKERSVGVFKRLEAEGTLLKNYVHLLELILRLRQAATHPALCRDYEKDFKAIEAGKGTSSSEPFTLIQAMHMYALMKDAGDEACGICGINVEGGQTVEGEERETFPVVGRCGHLLCSQCAGAVLKGKKGDGESGPTVGCGLCGRILGKEDLVAVKDNDSAAEPDDDVSMKLDPSGDGAPSSLSGSKLPLAHIQPSTKVSWLIQNLLEVRNECFQRGEAQTKSIIFSQWTGMLDLLEVPLTQYSFKFCRLDGKMTRPDRNAAMHKLKEDPEVTVMLVSLKAGGVGLNLTSASRCYIMEPYWNPAVEQQAIDRIHRLGQTRVVHTIRLVVKDTIEESILKMQQDKLEMAQKAFREGEMSNEEWTDQVKRGKKGKSAIGEAARKKAEAQQTRIRDLKALLG</sequence>
<dbReference type="GO" id="GO:0008094">
    <property type="term" value="F:ATP-dependent activity, acting on DNA"/>
    <property type="evidence" value="ECO:0007669"/>
    <property type="project" value="TreeGrafter"/>
</dbReference>
<dbReference type="SUPFAM" id="SSF52540">
    <property type="entry name" value="P-loop containing nucleoside triphosphate hydrolases"/>
    <property type="match status" value="2"/>
</dbReference>
<feature type="region of interest" description="Disordered" evidence="7">
    <location>
        <begin position="1263"/>
        <end position="1291"/>
    </location>
</feature>
<feature type="compositionally biased region" description="Gly residues" evidence="7">
    <location>
        <begin position="270"/>
        <end position="279"/>
    </location>
</feature>
<organism evidence="10 11">
    <name type="scientific">Rhizophlyctis rosea</name>
    <dbReference type="NCBI Taxonomy" id="64517"/>
    <lineage>
        <taxon>Eukaryota</taxon>
        <taxon>Fungi</taxon>
        <taxon>Fungi incertae sedis</taxon>
        <taxon>Chytridiomycota</taxon>
        <taxon>Chytridiomycota incertae sedis</taxon>
        <taxon>Chytridiomycetes</taxon>
        <taxon>Rhizophlyctidales</taxon>
        <taxon>Rhizophlyctidaceae</taxon>
        <taxon>Rhizophlyctis</taxon>
    </lineage>
</organism>
<dbReference type="PROSITE" id="PS51192">
    <property type="entry name" value="HELICASE_ATP_BIND_1"/>
    <property type="match status" value="1"/>
</dbReference>
<feature type="domain" description="Helicase ATP-binding" evidence="8">
    <location>
        <begin position="810"/>
        <end position="1031"/>
    </location>
</feature>
<dbReference type="GO" id="GO:0006281">
    <property type="term" value="P:DNA repair"/>
    <property type="evidence" value="ECO:0007669"/>
    <property type="project" value="TreeGrafter"/>
</dbReference>
<feature type="region of interest" description="Disordered" evidence="7">
    <location>
        <begin position="1"/>
        <end position="65"/>
    </location>
</feature>
<feature type="compositionally biased region" description="Polar residues" evidence="7">
    <location>
        <begin position="248"/>
        <end position="267"/>
    </location>
</feature>
<dbReference type="GO" id="GO:0008270">
    <property type="term" value="F:zinc ion binding"/>
    <property type="evidence" value="ECO:0007669"/>
    <property type="project" value="UniProtKB-KW"/>
</dbReference>
<dbReference type="InterPro" id="IPR038718">
    <property type="entry name" value="SNF2-like_sf"/>
</dbReference>
<comment type="caution">
    <text evidence="10">The sequence shown here is derived from an EMBL/GenBank/DDBJ whole genome shotgun (WGS) entry which is preliminary data.</text>
</comment>
<dbReference type="Gene3D" id="3.40.50.10810">
    <property type="entry name" value="Tandem AAA-ATPase domain"/>
    <property type="match status" value="1"/>
</dbReference>
<feature type="compositionally biased region" description="Low complexity" evidence="7">
    <location>
        <begin position="391"/>
        <end position="408"/>
    </location>
</feature>
<evidence type="ECO:0000256" key="4">
    <source>
        <dbReference type="ARBA" id="ARBA00022801"/>
    </source>
</evidence>
<feature type="compositionally biased region" description="Pro residues" evidence="7">
    <location>
        <begin position="166"/>
        <end position="180"/>
    </location>
</feature>
<feature type="region of interest" description="Disordered" evidence="7">
    <location>
        <begin position="842"/>
        <end position="877"/>
    </location>
</feature>
<dbReference type="GO" id="GO:0005634">
    <property type="term" value="C:nucleus"/>
    <property type="evidence" value="ECO:0007669"/>
    <property type="project" value="TreeGrafter"/>
</dbReference>
<evidence type="ECO:0000313" key="10">
    <source>
        <dbReference type="EMBL" id="KAJ3053601.1"/>
    </source>
</evidence>
<keyword evidence="6" id="KW-0067">ATP-binding</keyword>
<feature type="region of interest" description="Disordered" evidence="7">
    <location>
        <begin position="494"/>
        <end position="515"/>
    </location>
</feature>
<dbReference type="Gene3D" id="3.40.50.300">
    <property type="entry name" value="P-loop containing nucleotide triphosphate hydrolases"/>
    <property type="match status" value="1"/>
</dbReference>
<feature type="compositionally biased region" description="Polar residues" evidence="7">
    <location>
        <begin position="183"/>
        <end position="195"/>
    </location>
</feature>
<dbReference type="Proteomes" id="UP001212841">
    <property type="component" value="Unassembled WGS sequence"/>
</dbReference>
<protein>
    <submittedName>
        <fullName evidence="10">DNA repair protein rad16</fullName>
    </submittedName>
</protein>
<feature type="region of interest" description="Disordered" evidence="7">
    <location>
        <begin position="166"/>
        <end position="282"/>
    </location>
</feature>
<dbReference type="CDD" id="cd18793">
    <property type="entry name" value="SF2_C_SNF"/>
    <property type="match status" value="1"/>
</dbReference>
<feature type="region of interest" description="Disordered" evidence="7">
    <location>
        <begin position="362"/>
        <end position="412"/>
    </location>
</feature>
<dbReference type="InterPro" id="IPR001650">
    <property type="entry name" value="Helicase_C-like"/>
</dbReference>
<keyword evidence="3" id="KW-0863">Zinc-finger</keyword>
<evidence type="ECO:0000313" key="11">
    <source>
        <dbReference type="Proteomes" id="UP001212841"/>
    </source>
</evidence>
<accession>A0AAD5SEG9</accession>
<evidence type="ECO:0000256" key="6">
    <source>
        <dbReference type="ARBA" id="ARBA00022840"/>
    </source>
</evidence>
<dbReference type="SMART" id="SM00487">
    <property type="entry name" value="DEXDc"/>
    <property type="match status" value="1"/>
</dbReference>
<evidence type="ECO:0000256" key="3">
    <source>
        <dbReference type="ARBA" id="ARBA00022771"/>
    </source>
</evidence>